<proteinExistence type="predicted"/>
<gene>
    <name evidence="1" type="ORF">PUW80_01845</name>
</gene>
<dbReference type="SUPFAM" id="SSF74650">
    <property type="entry name" value="Galactose mutarotase-like"/>
    <property type="match status" value="1"/>
</dbReference>
<comment type="caution">
    <text evidence="1">The sequence shown here is derived from an EMBL/GenBank/DDBJ whole genome shotgun (WGS) entry which is preliminary data.</text>
</comment>
<evidence type="ECO:0000313" key="1">
    <source>
        <dbReference type="EMBL" id="MDD7961088.1"/>
    </source>
</evidence>
<dbReference type="Proteomes" id="UP001218170">
    <property type="component" value="Unassembled WGS sequence"/>
</dbReference>
<keyword evidence="2" id="KW-1185">Reference proteome</keyword>
<evidence type="ECO:0000313" key="2">
    <source>
        <dbReference type="Proteomes" id="UP001218170"/>
    </source>
</evidence>
<dbReference type="Gene3D" id="2.70.98.10">
    <property type="match status" value="1"/>
</dbReference>
<dbReference type="InterPro" id="IPR014718">
    <property type="entry name" value="GH-type_carb-bd"/>
</dbReference>
<reference evidence="1 2" key="1">
    <citation type="submission" date="2023-02" db="EMBL/GenBank/DDBJ databases">
        <title>Study of novel species of the Microbacterium genus.</title>
        <authorList>
            <person name="Arroyo-Herrera I."/>
            <person name="Roman-Ponce B."/>
            <person name="Vasquez-Murrieta M.S."/>
        </authorList>
    </citation>
    <scope>NUCLEOTIDE SEQUENCE [LARGE SCALE GENOMIC DNA]</scope>
    <source>
        <strain evidence="1 2">NE1TT3</strain>
    </source>
</reference>
<sequence length="280" mass="29559">MRRARIGSDELALVVEADGARIASLTHLPTGRELLASTPWADDPADGFVMADSSAQWHRAYRGGWHLLLPRAGDSPAAVSPPQPFHGEAAWRTWRLASSGGTCRASVALRTLPLAIERRMSVHANTLVIETEVRNLGPVPVEVGWAEHPAFAGDLFREGSIVRSGDRDLGLGAAPAASFCDIAAPAGAVAIAAPHAGIEITVTWDAAMHPRLYVWQEQRGSSGFPWWGAMDAVGLEPASDPYGTPVDALGSLAVGAGESLVSVVSLRVDRRRAVSPEATS</sequence>
<accession>A0ABT5SE72</accession>
<organism evidence="1 2">
    <name type="scientific">Microbacterium thalli</name>
    <dbReference type="NCBI Taxonomy" id="3027921"/>
    <lineage>
        <taxon>Bacteria</taxon>
        <taxon>Bacillati</taxon>
        <taxon>Actinomycetota</taxon>
        <taxon>Actinomycetes</taxon>
        <taxon>Micrococcales</taxon>
        <taxon>Microbacteriaceae</taxon>
        <taxon>Microbacterium</taxon>
    </lineage>
</organism>
<protein>
    <recommendedName>
        <fullName evidence="3">DUF4432 family protein</fullName>
    </recommendedName>
</protein>
<name>A0ABT5SE72_9MICO</name>
<dbReference type="EMBL" id="JAQZCI010000001">
    <property type="protein sequence ID" value="MDD7961088.1"/>
    <property type="molecule type" value="Genomic_DNA"/>
</dbReference>
<dbReference type="RefSeq" id="WP_274263728.1">
    <property type="nucleotide sequence ID" value="NZ_JAQZCI010000001.1"/>
</dbReference>
<evidence type="ECO:0008006" key="3">
    <source>
        <dbReference type="Google" id="ProtNLM"/>
    </source>
</evidence>
<dbReference type="InterPro" id="IPR011013">
    <property type="entry name" value="Gal_mutarotase_sf_dom"/>
</dbReference>